<sequence>MRAPQILQRQKDYVLVFTVVVLVLTIGKVGKLFSPLKRLHQIDFQIFLFFRVGEIPKCGVGGKLTDRKHQNTLYLQEGANN</sequence>
<comment type="caution">
    <text evidence="2">The sequence shown here is derived from an EMBL/GenBank/DDBJ whole genome shotgun (WGS) entry which is preliminary data.</text>
</comment>
<protein>
    <submittedName>
        <fullName evidence="2">Uncharacterized protein</fullName>
    </submittedName>
</protein>
<keyword evidence="1" id="KW-1133">Transmembrane helix</keyword>
<gene>
    <name evidence="2" type="ORF">AFUS01_LOCUS18892</name>
</gene>
<feature type="transmembrane region" description="Helical" evidence="1">
    <location>
        <begin position="12"/>
        <end position="30"/>
    </location>
</feature>
<keyword evidence="3" id="KW-1185">Reference proteome</keyword>
<name>A0A8J2P8M8_9HEXA</name>
<dbReference type="AlphaFoldDB" id="A0A8J2P8M8"/>
<keyword evidence="1" id="KW-0472">Membrane</keyword>
<keyword evidence="1" id="KW-0812">Transmembrane</keyword>
<dbReference type="Proteomes" id="UP000708208">
    <property type="component" value="Unassembled WGS sequence"/>
</dbReference>
<reference evidence="2" key="1">
    <citation type="submission" date="2021-06" db="EMBL/GenBank/DDBJ databases">
        <authorList>
            <person name="Hodson N. C."/>
            <person name="Mongue J. A."/>
            <person name="Jaron S. K."/>
        </authorList>
    </citation>
    <scope>NUCLEOTIDE SEQUENCE</scope>
</reference>
<proteinExistence type="predicted"/>
<organism evidence="2 3">
    <name type="scientific">Allacma fusca</name>
    <dbReference type="NCBI Taxonomy" id="39272"/>
    <lineage>
        <taxon>Eukaryota</taxon>
        <taxon>Metazoa</taxon>
        <taxon>Ecdysozoa</taxon>
        <taxon>Arthropoda</taxon>
        <taxon>Hexapoda</taxon>
        <taxon>Collembola</taxon>
        <taxon>Symphypleona</taxon>
        <taxon>Sminthuridae</taxon>
        <taxon>Allacma</taxon>
    </lineage>
</organism>
<evidence type="ECO:0000313" key="3">
    <source>
        <dbReference type="Proteomes" id="UP000708208"/>
    </source>
</evidence>
<evidence type="ECO:0000313" key="2">
    <source>
        <dbReference type="EMBL" id="CAG7730232.1"/>
    </source>
</evidence>
<accession>A0A8J2P8M8</accession>
<evidence type="ECO:0000256" key="1">
    <source>
        <dbReference type="SAM" id="Phobius"/>
    </source>
</evidence>
<dbReference type="EMBL" id="CAJVCH010191057">
    <property type="protein sequence ID" value="CAG7730232.1"/>
    <property type="molecule type" value="Genomic_DNA"/>
</dbReference>